<proteinExistence type="predicted"/>
<evidence type="ECO:0000313" key="1">
    <source>
        <dbReference type="EMBL" id="KAB8293977.1"/>
    </source>
</evidence>
<dbReference type="Proteomes" id="UP000326757">
    <property type="component" value="Unassembled WGS sequence"/>
</dbReference>
<dbReference type="AlphaFoldDB" id="A0A5N6JY15"/>
<organism evidence="1 2">
    <name type="scientific">Monilinia laxa</name>
    <name type="common">Brown rot fungus</name>
    <name type="synonym">Sclerotinia laxa</name>
    <dbReference type="NCBI Taxonomy" id="61186"/>
    <lineage>
        <taxon>Eukaryota</taxon>
        <taxon>Fungi</taxon>
        <taxon>Dikarya</taxon>
        <taxon>Ascomycota</taxon>
        <taxon>Pezizomycotina</taxon>
        <taxon>Leotiomycetes</taxon>
        <taxon>Helotiales</taxon>
        <taxon>Sclerotiniaceae</taxon>
        <taxon>Monilinia</taxon>
    </lineage>
</organism>
<sequence length="93" mass="10547">MGNEYNMNKGLCCGSEDRKNKIAIYLDCKYNFCLRRKGVSVAANADICCDQEALNDPEIRALLCFANHVSNGCAMIYDKPWIQRRNIPKVDVI</sequence>
<name>A0A5N6JY15_MONLA</name>
<comment type="caution">
    <text evidence="1">The sequence shown here is derived from an EMBL/GenBank/DDBJ whole genome shotgun (WGS) entry which is preliminary data.</text>
</comment>
<keyword evidence="2" id="KW-1185">Reference proteome</keyword>
<gene>
    <name evidence="1" type="ORF">EYC80_009444</name>
</gene>
<evidence type="ECO:0000313" key="2">
    <source>
        <dbReference type="Proteomes" id="UP000326757"/>
    </source>
</evidence>
<accession>A0A5N6JY15</accession>
<dbReference type="EMBL" id="VIGI01000011">
    <property type="protein sequence ID" value="KAB8293977.1"/>
    <property type="molecule type" value="Genomic_DNA"/>
</dbReference>
<protein>
    <submittedName>
        <fullName evidence="1">Uncharacterized protein</fullName>
    </submittedName>
</protein>
<reference evidence="1 2" key="1">
    <citation type="submission" date="2019-06" db="EMBL/GenBank/DDBJ databases">
        <title>Genome Sequence of the Brown Rot Fungal Pathogen Monilinia laxa.</title>
        <authorList>
            <person name="De Miccolis Angelini R.M."/>
            <person name="Landi L."/>
            <person name="Abate D."/>
            <person name="Pollastro S."/>
            <person name="Romanazzi G."/>
            <person name="Faretra F."/>
        </authorList>
    </citation>
    <scope>NUCLEOTIDE SEQUENCE [LARGE SCALE GENOMIC DNA]</scope>
    <source>
        <strain evidence="1 2">Mlax316</strain>
    </source>
</reference>